<feature type="transmembrane region" description="Helical" evidence="17">
    <location>
        <begin position="455"/>
        <end position="476"/>
    </location>
</feature>
<dbReference type="InterPro" id="IPR037272">
    <property type="entry name" value="SNS_sf"/>
</dbReference>
<feature type="transmembrane region" description="Helical" evidence="17">
    <location>
        <begin position="290"/>
        <end position="314"/>
    </location>
</feature>
<organism evidence="18 19">
    <name type="scientific">Hermetia illucens</name>
    <name type="common">Black soldier fly</name>
    <dbReference type="NCBI Taxonomy" id="343691"/>
    <lineage>
        <taxon>Eukaryota</taxon>
        <taxon>Metazoa</taxon>
        <taxon>Ecdysozoa</taxon>
        <taxon>Arthropoda</taxon>
        <taxon>Hexapoda</taxon>
        <taxon>Insecta</taxon>
        <taxon>Pterygota</taxon>
        <taxon>Neoptera</taxon>
        <taxon>Endopterygota</taxon>
        <taxon>Diptera</taxon>
        <taxon>Brachycera</taxon>
        <taxon>Stratiomyomorpha</taxon>
        <taxon>Stratiomyidae</taxon>
        <taxon>Hermetiinae</taxon>
        <taxon>Hermetia</taxon>
    </lineage>
</organism>
<dbReference type="GO" id="GO:0005283">
    <property type="term" value="F:amino acid:sodium symporter activity"/>
    <property type="evidence" value="ECO:0007669"/>
    <property type="project" value="TreeGrafter"/>
</dbReference>
<feature type="transmembrane region" description="Helical" evidence="17">
    <location>
        <begin position="53"/>
        <end position="72"/>
    </location>
</feature>
<dbReference type="OrthoDB" id="6581954at2759"/>
<keyword evidence="8 15" id="KW-0915">Sodium</keyword>
<comment type="similarity">
    <text evidence="2">Belongs to the sodium:neurotransmitter symporter (SNF) (TC 2.A.22) family.</text>
</comment>
<evidence type="ECO:0000256" key="9">
    <source>
        <dbReference type="ARBA" id="ARBA00023065"/>
    </source>
</evidence>
<dbReference type="AlphaFoldDB" id="A0A7R8Z0F9"/>
<dbReference type="PROSITE" id="PS50267">
    <property type="entry name" value="NA_NEUROTRAN_SYMP_3"/>
    <property type="match status" value="1"/>
</dbReference>
<evidence type="ECO:0000313" key="18">
    <source>
        <dbReference type="EMBL" id="CAD7088681.1"/>
    </source>
</evidence>
<feature type="transmembrane region" description="Helical" evidence="17">
    <location>
        <begin position="132"/>
        <end position="154"/>
    </location>
</feature>
<keyword evidence="11" id="KW-0325">Glycoprotein</keyword>
<evidence type="ECO:0000256" key="13">
    <source>
        <dbReference type="ARBA" id="ARBA00037785"/>
    </source>
</evidence>
<protein>
    <recommendedName>
        <fullName evidence="14">Sodium-dependent nutrient amino acid transporter 1</fullName>
    </recommendedName>
</protein>
<evidence type="ECO:0000256" key="15">
    <source>
        <dbReference type="PIRSR" id="PIRSR600175-1"/>
    </source>
</evidence>
<evidence type="ECO:0000256" key="14">
    <source>
        <dbReference type="ARBA" id="ARBA00040215"/>
    </source>
</evidence>
<feature type="transmembrane region" description="Helical" evidence="17">
    <location>
        <begin position="423"/>
        <end position="443"/>
    </location>
</feature>
<evidence type="ECO:0000256" key="6">
    <source>
        <dbReference type="ARBA" id="ARBA00022970"/>
    </source>
</evidence>
<keyword evidence="3" id="KW-0813">Transport</keyword>
<dbReference type="SUPFAM" id="SSF161070">
    <property type="entry name" value="SNF-like"/>
    <property type="match status" value="1"/>
</dbReference>
<keyword evidence="9" id="KW-0406">Ion transport</keyword>
<dbReference type="PANTHER" id="PTHR11616:SF321">
    <property type="entry name" value="SODIUM-DEPENDENT NUTRIENT AMINO ACID TRANSPORTER 1-RELATED"/>
    <property type="match status" value="1"/>
</dbReference>
<feature type="transmembrane region" description="Helical" evidence="17">
    <location>
        <begin position="248"/>
        <end position="270"/>
    </location>
</feature>
<evidence type="ECO:0000256" key="11">
    <source>
        <dbReference type="ARBA" id="ARBA00023180"/>
    </source>
</evidence>
<evidence type="ECO:0000256" key="8">
    <source>
        <dbReference type="ARBA" id="ARBA00023053"/>
    </source>
</evidence>
<feature type="binding site" evidence="15">
    <location>
        <position position="68"/>
    </location>
    <ligand>
        <name>Na(+)</name>
        <dbReference type="ChEBI" id="CHEBI:29101"/>
        <label>1</label>
    </ligand>
</feature>
<evidence type="ECO:0000256" key="3">
    <source>
        <dbReference type="ARBA" id="ARBA00022448"/>
    </source>
</evidence>
<dbReference type="PRINTS" id="PR00176">
    <property type="entry name" value="NANEUSMPORT"/>
</dbReference>
<dbReference type="GO" id="GO:0005886">
    <property type="term" value="C:plasma membrane"/>
    <property type="evidence" value="ECO:0007669"/>
    <property type="project" value="TreeGrafter"/>
</dbReference>
<dbReference type="EMBL" id="LR899012">
    <property type="protein sequence ID" value="CAD7088681.1"/>
    <property type="molecule type" value="Genomic_DNA"/>
</dbReference>
<dbReference type="GO" id="GO:0015179">
    <property type="term" value="F:L-amino acid transmembrane transporter activity"/>
    <property type="evidence" value="ECO:0007669"/>
    <property type="project" value="TreeGrafter"/>
</dbReference>
<evidence type="ECO:0000256" key="5">
    <source>
        <dbReference type="ARBA" id="ARBA00022847"/>
    </source>
</evidence>
<evidence type="ECO:0000256" key="10">
    <source>
        <dbReference type="ARBA" id="ARBA00023136"/>
    </source>
</evidence>
<feature type="transmembrane region" description="Helical" evidence="17">
    <location>
        <begin position="84"/>
        <end position="102"/>
    </location>
</feature>
<keyword evidence="12" id="KW-0739">Sodium transport</keyword>
<feature type="disulfide bond" evidence="16">
    <location>
        <begin position="166"/>
        <end position="174"/>
    </location>
</feature>
<feature type="binding site" evidence="15">
    <location>
        <position position="61"/>
    </location>
    <ligand>
        <name>Na(+)</name>
        <dbReference type="ChEBI" id="CHEBI:29101"/>
        <label>1</label>
    </ligand>
</feature>
<feature type="binding site" evidence="15">
    <location>
        <position position="301"/>
    </location>
    <ligand>
        <name>Na(+)</name>
        <dbReference type="ChEBI" id="CHEBI:29101"/>
        <label>1</label>
    </ligand>
</feature>
<keyword evidence="5" id="KW-0769">Symport</keyword>
<evidence type="ECO:0000256" key="16">
    <source>
        <dbReference type="PIRSR" id="PIRSR600175-2"/>
    </source>
</evidence>
<dbReference type="Pfam" id="PF00209">
    <property type="entry name" value="SNF"/>
    <property type="match status" value="1"/>
</dbReference>
<evidence type="ECO:0000256" key="7">
    <source>
        <dbReference type="ARBA" id="ARBA00022989"/>
    </source>
</evidence>
<evidence type="ECO:0000256" key="12">
    <source>
        <dbReference type="ARBA" id="ARBA00023201"/>
    </source>
</evidence>
<evidence type="ECO:0000313" key="19">
    <source>
        <dbReference type="Proteomes" id="UP000594454"/>
    </source>
</evidence>
<feature type="binding site" evidence="15">
    <location>
        <position position="333"/>
    </location>
    <ligand>
        <name>Na(+)</name>
        <dbReference type="ChEBI" id="CHEBI:29101"/>
        <label>1</label>
    </ligand>
</feature>
<accession>A0A7R8Z0F9</accession>
<keyword evidence="7 17" id="KW-1133">Transmembrane helix</keyword>
<feature type="transmembrane region" description="Helical" evidence="17">
    <location>
        <begin position="386"/>
        <end position="411"/>
    </location>
</feature>
<feature type="transmembrane region" description="Helical" evidence="17">
    <location>
        <begin position="212"/>
        <end position="236"/>
    </location>
</feature>
<evidence type="ECO:0000256" key="17">
    <source>
        <dbReference type="SAM" id="Phobius"/>
    </source>
</evidence>
<keyword evidence="4 17" id="KW-0812">Transmembrane</keyword>
<feature type="transmembrane region" description="Helical" evidence="17">
    <location>
        <begin position="536"/>
        <end position="559"/>
    </location>
</feature>
<feature type="binding site" evidence="15">
    <location>
        <position position="395"/>
    </location>
    <ligand>
        <name>Na(+)</name>
        <dbReference type="ChEBI" id="CHEBI:29101"/>
        <label>1</label>
    </ligand>
</feature>
<gene>
    <name evidence="18" type="ORF">HERILL_LOCUS11283</name>
</gene>
<proteinExistence type="inferred from homology"/>
<keyword evidence="16" id="KW-1015">Disulfide bond</keyword>
<keyword evidence="10 17" id="KW-0472">Membrane</keyword>
<dbReference type="GO" id="GO:0046872">
    <property type="term" value="F:metal ion binding"/>
    <property type="evidence" value="ECO:0007669"/>
    <property type="project" value="UniProtKB-KW"/>
</dbReference>
<feature type="transmembrane region" description="Helical" evidence="17">
    <location>
        <begin position="326"/>
        <end position="348"/>
    </location>
</feature>
<evidence type="ECO:0000256" key="4">
    <source>
        <dbReference type="ARBA" id="ARBA00022692"/>
    </source>
</evidence>
<name>A0A7R8Z0F9_HERIL</name>
<feature type="transmembrane region" description="Helical" evidence="17">
    <location>
        <begin position="497"/>
        <end position="516"/>
    </location>
</feature>
<keyword evidence="19" id="KW-1185">Reference proteome</keyword>
<comment type="subcellular location">
    <subcellularLocation>
        <location evidence="1">Membrane</location>
        <topology evidence="1">Multi-pass membrane protein</topology>
    </subcellularLocation>
</comment>
<feature type="binding site" evidence="15">
    <location>
        <position position="399"/>
    </location>
    <ligand>
        <name>Na(+)</name>
        <dbReference type="ChEBI" id="CHEBI:29101"/>
        <label>1</label>
    </ligand>
</feature>
<dbReference type="InterPro" id="IPR000175">
    <property type="entry name" value="Na/ntran_symport"/>
</dbReference>
<evidence type="ECO:0000256" key="2">
    <source>
        <dbReference type="ARBA" id="ARBA00006459"/>
    </source>
</evidence>
<keyword evidence="6" id="KW-0029">Amino-acid transport</keyword>
<dbReference type="InParanoid" id="A0A7R8Z0F9"/>
<keyword evidence="15" id="KW-0479">Metal-binding</keyword>
<comment type="function">
    <text evidence="13">Unusual broad substrate spectrum amino acid:sodium cotransporter that promotes absorption of the D isomers of essential amino acids. Neutral amino acids are the preferred substrates, especially methionine and phenylalanine.</text>
</comment>
<sequence length="603" mass="67911">MANTESQGFKSVPEGSVVVMELFRPSNSNSKPNGSIFDRAPPSEWKIKWPRNIDFLFVCTGFCAGLGNFWRFPSIALRYGGGSFLLAYLLVLLIVGVPIFYLEVIMGQFVSRAGARVFDCVPIVRGLGYGQIFLSIVIASYYSGIAAISGKYLISSFYRKLPWSICPEETESYCFNATDTRKVYYLDGNRSSADLFYDDIIPPIKDNTSLTVLFLVNYELIIGLFICWVAVAFIVVKGLRILSHIGCFLGFVTFAVLIVLFAQTVLMPNGWDGVLQLFQPDWKEFQSLEIWYHALVQVFFSLGICFGPTTMFASFNKFSYNMFTDILITTSVNALLTIAVGCTFFAAAGNLGQTSHANFEDHFQNVFIYYSEAIAKFDYVPQITSLLLFSLIFLLGIASISALMFFVVQMLRDEFLIKKASKLAVPLTLIAFLFSSVYTTPIGKNVANLLDLYGVPYAIGFNAVLELIAFDWIYGVKRICDDIEFMFGFRTRSIWRMAWYTIPVSIIILLAYQLVYDGIQSGVSSAQKVTMDFVGYATGWGFIVFIIFTIWLWGSYVVFKQPKGPFIKRVKAASRPEPNWGPAESSLLLNYRYFTLKKDNITT</sequence>
<evidence type="ECO:0000256" key="1">
    <source>
        <dbReference type="ARBA" id="ARBA00004141"/>
    </source>
</evidence>
<dbReference type="Proteomes" id="UP000594454">
    <property type="component" value="Chromosome 4"/>
</dbReference>
<dbReference type="GO" id="GO:0089718">
    <property type="term" value="P:amino acid import across plasma membrane"/>
    <property type="evidence" value="ECO:0007669"/>
    <property type="project" value="TreeGrafter"/>
</dbReference>
<dbReference type="PANTHER" id="PTHR11616">
    <property type="entry name" value="SODIUM/CHLORIDE DEPENDENT TRANSPORTER"/>
    <property type="match status" value="1"/>
</dbReference>
<reference evidence="18 19" key="1">
    <citation type="submission" date="2020-11" db="EMBL/GenBank/DDBJ databases">
        <authorList>
            <person name="Wallbank WR R."/>
            <person name="Pardo Diaz C."/>
            <person name="Kozak K."/>
            <person name="Martin S."/>
            <person name="Jiggins C."/>
            <person name="Moest M."/>
            <person name="Warren A I."/>
            <person name="Generalovic N T."/>
            <person name="Byers J.R.P. K."/>
            <person name="Montejo-Kovacevich G."/>
            <person name="Yen C E."/>
        </authorList>
    </citation>
    <scope>NUCLEOTIDE SEQUENCE [LARGE SCALE GENOMIC DNA]</scope>
</reference>